<name>A0AA36MWR2_9DINO</name>
<organism evidence="5 6">
    <name type="scientific">Effrenium voratum</name>
    <dbReference type="NCBI Taxonomy" id="2562239"/>
    <lineage>
        <taxon>Eukaryota</taxon>
        <taxon>Sar</taxon>
        <taxon>Alveolata</taxon>
        <taxon>Dinophyceae</taxon>
        <taxon>Suessiales</taxon>
        <taxon>Symbiodiniaceae</taxon>
        <taxon>Effrenium</taxon>
    </lineage>
</organism>
<proteinExistence type="predicted"/>
<dbReference type="AlphaFoldDB" id="A0AA36MWR2"/>
<evidence type="ECO:0000259" key="4">
    <source>
        <dbReference type="PROSITE" id="PS50089"/>
    </source>
</evidence>
<feature type="region of interest" description="Disordered" evidence="2">
    <location>
        <begin position="440"/>
        <end position="476"/>
    </location>
</feature>
<evidence type="ECO:0000256" key="1">
    <source>
        <dbReference type="PROSITE-ProRule" id="PRU00175"/>
    </source>
</evidence>
<feature type="transmembrane region" description="Helical" evidence="3">
    <location>
        <begin position="380"/>
        <end position="413"/>
    </location>
</feature>
<feature type="transmembrane region" description="Helical" evidence="3">
    <location>
        <begin position="303"/>
        <end position="328"/>
    </location>
</feature>
<evidence type="ECO:0000256" key="3">
    <source>
        <dbReference type="SAM" id="Phobius"/>
    </source>
</evidence>
<evidence type="ECO:0000313" key="6">
    <source>
        <dbReference type="Proteomes" id="UP001178507"/>
    </source>
</evidence>
<keyword evidence="3" id="KW-0812">Transmembrane</keyword>
<feature type="transmembrane region" description="Helical" evidence="3">
    <location>
        <begin position="340"/>
        <end position="360"/>
    </location>
</feature>
<dbReference type="SUPFAM" id="SSF57850">
    <property type="entry name" value="RING/U-box"/>
    <property type="match status" value="1"/>
</dbReference>
<feature type="domain" description="RING-type" evidence="4">
    <location>
        <begin position="486"/>
        <end position="542"/>
    </location>
</feature>
<dbReference type="InterPro" id="IPR001841">
    <property type="entry name" value="Znf_RING"/>
</dbReference>
<dbReference type="Gene3D" id="3.30.40.10">
    <property type="entry name" value="Zinc/RING finger domain, C3HC4 (zinc finger)"/>
    <property type="match status" value="1"/>
</dbReference>
<feature type="compositionally biased region" description="Basic and acidic residues" evidence="2">
    <location>
        <begin position="453"/>
        <end position="476"/>
    </location>
</feature>
<keyword evidence="1" id="KW-0479">Metal-binding</keyword>
<dbReference type="PROSITE" id="PS50089">
    <property type="entry name" value="ZF_RING_2"/>
    <property type="match status" value="1"/>
</dbReference>
<dbReference type="EMBL" id="CAUJNA010001824">
    <property type="protein sequence ID" value="CAJ1389205.1"/>
    <property type="molecule type" value="Genomic_DNA"/>
</dbReference>
<dbReference type="Pfam" id="PF13920">
    <property type="entry name" value="zf-C3HC4_3"/>
    <property type="match status" value="1"/>
</dbReference>
<comment type="caution">
    <text evidence="5">The sequence shown here is derived from an EMBL/GenBank/DDBJ whole genome shotgun (WGS) entry which is preliminary data.</text>
</comment>
<evidence type="ECO:0000313" key="5">
    <source>
        <dbReference type="EMBL" id="CAJ1389205.1"/>
    </source>
</evidence>
<keyword evidence="3" id="KW-1133">Transmembrane helix</keyword>
<accession>A0AA36MWR2</accession>
<keyword evidence="1" id="KW-0862">Zinc</keyword>
<protein>
    <recommendedName>
        <fullName evidence="4">RING-type domain-containing protein</fullName>
    </recommendedName>
</protein>
<keyword evidence="3" id="KW-0472">Membrane</keyword>
<gene>
    <name evidence="5" type="ORF">EVOR1521_LOCUS14875</name>
</gene>
<keyword evidence="1" id="KW-0863">Zinc-finger</keyword>
<sequence length="554" mass="60075">MQELSLVEGNQRRGFADIAWQITARRGCNEFVVRYDCGHSLRAEVWAPCIPSTEEYGTHDAERIRYGQHCLHVLTRDPGATQVQVTVPEGRCRHCQRGQRQTLVCGPVHADLREPAAPGLVAKALARAPLDALTQAKRVDLPMTAQAFLATIGQVCKLPDAAELPSPAGAQEAALDTPFAAEPLPKEEIRRWTRKEVEDELESKLSRYICCATMVLMLLVAECFYLLGIQLTQEENSFDEIPGDVEVSSMELDNLTSLSSLELRMANSTWVLSALTLGVHKALGPGDGDAGSTGVLWSAVHPLWVGMLLVLAPLLRAMELLVATPRLLILHVLFAGVRELLLRPGSFILGIMSSMLLFLVRSLFSPPTLFVTSGPTANPILGAAFICVALAAITSPIPLTLLAHDLCSVVASLQTVRRLRRAMARNKVLGRLLDRFHLGQSSGRAKGSRGIAKGKEYKGDRPPRSDSGKGDKLQAKDERSTFVPSCFVCLDKPSRYILEPCGHRVVCGDCAVQLVDAAARSRTATEAADRGGDRCGGNCPSCGLAISRAMRIFT</sequence>
<dbReference type="Proteomes" id="UP001178507">
    <property type="component" value="Unassembled WGS sequence"/>
</dbReference>
<reference evidence="5" key="1">
    <citation type="submission" date="2023-08" db="EMBL/GenBank/DDBJ databases">
        <authorList>
            <person name="Chen Y."/>
            <person name="Shah S."/>
            <person name="Dougan E. K."/>
            <person name="Thang M."/>
            <person name="Chan C."/>
        </authorList>
    </citation>
    <scope>NUCLEOTIDE SEQUENCE</scope>
</reference>
<dbReference type="InterPro" id="IPR013083">
    <property type="entry name" value="Znf_RING/FYVE/PHD"/>
</dbReference>
<dbReference type="SMART" id="SM00184">
    <property type="entry name" value="RING"/>
    <property type="match status" value="1"/>
</dbReference>
<keyword evidence="6" id="KW-1185">Reference proteome</keyword>
<dbReference type="GO" id="GO:0008270">
    <property type="term" value="F:zinc ion binding"/>
    <property type="evidence" value="ECO:0007669"/>
    <property type="project" value="UniProtKB-KW"/>
</dbReference>
<evidence type="ECO:0000256" key="2">
    <source>
        <dbReference type="SAM" id="MobiDB-lite"/>
    </source>
</evidence>